<protein>
    <submittedName>
        <fullName evidence="2">DUF2125 domain-containing protein</fullName>
    </submittedName>
</protein>
<dbReference type="InterPro" id="IPR018666">
    <property type="entry name" value="DUF2125"/>
</dbReference>
<keyword evidence="1" id="KW-0812">Transmembrane</keyword>
<accession>A0ABT0DD33</accession>
<dbReference type="Pfam" id="PF09898">
    <property type="entry name" value="DUF2125"/>
    <property type="match status" value="1"/>
</dbReference>
<proteinExistence type="predicted"/>
<name>A0ABT0DD33_9HYPH</name>
<gene>
    <name evidence="2" type="ORF">MWN34_13250</name>
</gene>
<evidence type="ECO:0000313" key="3">
    <source>
        <dbReference type="Proteomes" id="UP001203284"/>
    </source>
</evidence>
<comment type="caution">
    <text evidence="2">The sequence shown here is derived from an EMBL/GenBank/DDBJ whole genome shotgun (WGS) entry which is preliminary data.</text>
</comment>
<dbReference type="RefSeq" id="WP_247029774.1">
    <property type="nucleotide sequence ID" value="NZ_JALKCH010000008.1"/>
</dbReference>
<sequence>MSADTLPPRRRSPWIVIAPVALLLLAAAGWTVMWFYAAHRAQAEIDAWIVREAAQGRQWSCGERSFGGFPFRFELICAEPKLVLENTGTPGAGWTVTARRAHAVAQVWDPQHIIAEFEGPSSLTEASTGRKLDANWSLLQTSAVGSEGRPDRVSVSVNNYTLSQGGSALFAARHLEVHARHHPGDAGPTLDLAAGMEGGTGPESLAPGQPPVDGELQATITQTPEFRSMPPADRLRLWQQAGGRLKLVVGKLSTADSVLMARGDLGVDERLRPVGEVQLTVAGSDKLVAALTGAGLVPPILTGILPAVLSAGAPTEVDGKKGSSFTFTLRDGRVFMGFIPLGKIGPLY</sequence>
<evidence type="ECO:0000256" key="1">
    <source>
        <dbReference type="SAM" id="Phobius"/>
    </source>
</evidence>
<reference evidence="2 3" key="1">
    <citation type="submission" date="2022-04" db="EMBL/GenBank/DDBJ databases">
        <authorList>
            <person name="Grouzdev D.S."/>
            <person name="Pantiukh K.S."/>
            <person name="Krutkina M.S."/>
        </authorList>
    </citation>
    <scope>NUCLEOTIDE SEQUENCE [LARGE SCALE GENOMIC DNA]</scope>
    <source>
        <strain evidence="2 3">6x-1</strain>
    </source>
</reference>
<dbReference type="EMBL" id="JALKCH010000008">
    <property type="protein sequence ID" value="MCK0197875.1"/>
    <property type="molecule type" value="Genomic_DNA"/>
</dbReference>
<keyword evidence="1" id="KW-0472">Membrane</keyword>
<keyword evidence="1" id="KW-1133">Transmembrane helix</keyword>
<organism evidence="2 3">
    <name type="scientific">Ancylobacter crimeensis</name>
    <dbReference type="NCBI Taxonomy" id="2579147"/>
    <lineage>
        <taxon>Bacteria</taxon>
        <taxon>Pseudomonadati</taxon>
        <taxon>Pseudomonadota</taxon>
        <taxon>Alphaproteobacteria</taxon>
        <taxon>Hyphomicrobiales</taxon>
        <taxon>Xanthobacteraceae</taxon>
        <taxon>Ancylobacter</taxon>
    </lineage>
</organism>
<evidence type="ECO:0000313" key="2">
    <source>
        <dbReference type="EMBL" id="MCK0197875.1"/>
    </source>
</evidence>
<keyword evidence="3" id="KW-1185">Reference proteome</keyword>
<dbReference type="Proteomes" id="UP001203284">
    <property type="component" value="Unassembled WGS sequence"/>
</dbReference>
<feature type="transmembrane region" description="Helical" evidence="1">
    <location>
        <begin position="12"/>
        <end position="36"/>
    </location>
</feature>